<dbReference type="RefSeq" id="WP_376846624.1">
    <property type="nucleotide sequence ID" value="NZ_JBHSFW010000009.1"/>
</dbReference>
<keyword evidence="1" id="KW-0812">Transmembrane</keyword>
<protein>
    <submittedName>
        <fullName evidence="2">Uncharacterized protein</fullName>
    </submittedName>
</protein>
<keyword evidence="1" id="KW-0472">Membrane</keyword>
<evidence type="ECO:0000313" key="2">
    <source>
        <dbReference type="EMBL" id="MFC4619531.1"/>
    </source>
</evidence>
<gene>
    <name evidence="2" type="ORF">ACFO4N_12490</name>
</gene>
<organism evidence="2 3">
    <name type="scientific">Camelliibacillus cellulosilyticus</name>
    <dbReference type="NCBI Taxonomy" id="2174486"/>
    <lineage>
        <taxon>Bacteria</taxon>
        <taxon>Bacillati</taxon>
        <taxon>Bacillota</taxon>
        <taxon>Bacilli</taxon>
        <taxon>Bacillales</taxon>
        <taxon>Sporolactobacillaceae</taxon>
        <taxon>Camelliibacillus</taxon>
    </lineage>
</organism>
<keyword evidence="3" id="KW-1185">Reference proteome</keyword>
<reference evidence="3" key="1">
    <citation type="journal article" date="2019" name="Int. J. Syst. Evol. Microbiol.">
        <title>The Global Catalogue of Microorganisms (GCM) 10K type strain sequencing project: providing services to taxonomists for standard genome sequencing and annotation.</title>
        <authorList>
            <consortium name="The Broad Institute Genomics Platform"/>
            <consortium name="The Broad Institute Genome Sequencing Center for Infectious Disease"/>
            <person name="Wu L."/>
            <person name="Ma J."/>
        </authorList>
    </citation>
    <scope>NUCLEOTIDE SEQUENCE [LARGE SCALE GENOMIC DNA]</scope>
    <source>
        <strain evidence="3">CGMCC 1.16306</strain>
    </source>
</reference>
<name>A0ABV9GRI4_9BACL</name>
<evidence type="ECO:0000313" key="3">
    <source>
        <dbReference type="Proteomes" id="UP001596022"/>
    </source>
</evidence>
<accession>A0ABV9GRI4</accession>
<comment type="caution">
    <text evidence="2">The sequence shown here is derived from an EMBL/GenBank/DDBJ whole genome shotgun (WGS) entry which is preliminary data.</text>
</comment>
<proteinExistence type="predicted"/>
<dbReference type="EMBL" id="JBHSFW010000009">
    <property type="protein sequence ID" value="MFC4619531.1"/>
    <property type="molecule type" value="Genomic_DNA"/>
</dbReference>
<evidence type="ECO:0000256" key="1">
    <source>
        <dbReference type="SAM" id="Phobius"/>
    </source>
</evidence>
<sequence>MFKGECHSDSSAFIILVTGVWMKIQMGGDESLFMGNFGGALIIVFIVMTILGRRLVKKLEQPPGGIEKVFSSVQFRDS</sequence>
<keyword evidence="1" id="KW-1133">Transmembrane helix</keyword>
<feature type="transmembrane region" description="Helical" evidence="1">
    <location>
        <begin position="32"/>
        <end position="51"/>
    </location>
</feature>
<dbReference type="Proteomes" id="UP001596022">
    <property type="component" value="Unassembled WGS sequence"/>
</dbReference>